<dbReference type="GO" id="GO:0003688">
    <property type="term" value="F:DNA replication origin binding"/>
    <property type="evidence" value="ECO:0007669"/>
    <property type="project" value="TreeGrafter"/>
</dbReference>
<feature type="region of interest" description="Disordered" evidence="7">
    <location>
        <begin position="63"/>
        <end position="282"/>
    </location>
</feature>
<evidence type="ECO:0000256" key="2">
    <source>
        <dbReference type="ARBA" id="ARBA00005334"/>
    </source>
</evidence>
<name>A0A8K0LA99_9PEZI</name>
<feature type="region of interest" description="Disordered" evidence="7">
    <location>
        <begin position="14"/>
        <end position="47"/>
    </location>
</feature>
<feature type="domain" description="AAA+ ATPase" evidence="8">
    <location>
        <begin position="434"/>
        <end position="602"/>
    </location>
</feature>
<evidence type="ECO:0000313" key="9">
    <source>
        <dbReference type="EMBL" id="KAG8631655.1"/>
    </source>
</evidence>
<evidence type="ECO:0000313" key="10">
    <source>
        <dbReference type="Proteomes" id="UP000809789"/>
    </source>
</evidence>
<dbReference type="Pfam" id="PF14629">
    <property type="entry name" value="ORC4_C"/>
    <property type="match status" value="1"/>
</dbReference>
<dbReference type="FunFam" id="3.40.50.300:FF:001597">
    <property type="entry name" value="Origin recognition complex subunit Orc4"/>
    <property type="match status" value="1"/>
</dbReference>
<dbReference type="AlphaFoldDB" id="A0A8K0LA99"/>
<feature type="compositionally biased region" description="Basic and acidic residues" evidence="7">
    <location>
        <begin position="186"/>
        <end position="198"/>
    </location>
</feature>
<feature type="region of interest" description="Disordered" evidence="7">
    <location>
        <begin position="338"/>
        <end position="358"/>
    </location>
</feature>
<evidence type="ECO:0000259" key="8">
    <source>
        <dbReference type="SMART" id="SM00382"/>
    </source>
</evidence>
<accession>A0A8K0LA99</accession>
<dbReference type="InterPro" id="IPR041664">
    <property type="entry name" value="AAA_16"/>
</dbReference>
<gene>
    <name evidence="9" type="ORF">KVT40_000795</name>
</gene>
<comment type="similarity">
    <text evidence="2">Belongs to the ORC4 family.</text>
</comment>
<evidence type="ECO:0000256" key="5">
    <source>
        <dbReference type="ARBA" id="ARBA00023125"/>
    </source>
</evidence>
<evidence type="ECO:0000256" key="3">
    <source>
        <dbReference type="ARBA" id="ARBA00019083"/>
    </source>
</evidence>
<evidence type="ECO:0000256" key="7">
    <source>
        <dbReference type="SAM" id="MobiDB-lite"/>
    </source>
</evidence>
<keyword evidence="5" id="KW-0238">DNA-binding</keyword>
<protein>
    <recommendedName>
        <fullName evidence="3">Origin recognition complex subunit 4</fullName>
    </recommendedName>
</protein>
<dbReference type="EMBL" id="JAESVG020000001">
    <property type="protein sequence ID" value="KAG8631655.1"/>
    <property type="molecule type" value="Genomic_DNA"/>
</dbReference>
<evidence type="ECO:0000256" key="6">
    <source>
        <dbReference type="ARBA" id="ARBA00023242"/>
    </source>
</evidence>
<organism evidence="9 10">
    <name type="scientific">Elsinoe batatas</name>
    <dbReference type="NCBI Taxonomy" id="2601811"/>
    <lineage>
        <taxon>Eukaryota</taxon>
        <taxon>Fungi</taxon>
        <taxon>Dikarya</taxon>
        <taxon>Ascomycota</taxon>
        <taxon>Pezizomycotina</taxon>
        <taxon>Dothideomycetes</taxon>
        <taxon>Dothideomycetidae</taxon>
        <taxon>Myriangiales</taxon>
        <taxon>Elsinoaceae</taxon>
        <taxon>Elsinoe</taxon>
    </lineage>
</organism>
<dbReference type="InterPro" id="IPR003593">
    <property type="entry name" value="AAA+_ATPase"/>
</dbReference>
<keyword evidence="6" id="KW-0539">Nucleus</keyword>
<comment type="subcellular location">
    <subcellularLocation>
        <location evidence="1">Nucleus</location>
    </subcellularLocation>
</comment>
<reference evidence="9" key="1">
    <citation type="submission" date="2021-07" db="EMBL/GenBank/DDBJ databases">
        <title>Elsinoe batatas strain:CRI-CJ2 Genome sequencing and assembly.</title>
        <authorList>
            <person name="Huang L."/>
        </authorList>
    </citation>
    <scope>NUCLEOTIDE SEQUENCE</scope>
    <source>
        <strain evidence="9">CRI-CJ2</strain>
    </source>
</reference>
<feature type="compositionally biased region" description="Low complexity" evidence="7">
    <location>
        <begin position="79"/>
        <end position="91"/>
    </location>
</feature>
<evidence type="ECO:0000256" key="1">
    <source>
        <dbReference type="ARBA" id="ARBA00004123"/>
    </source>
</evidence>
<dbReference type="Proteomes" id="UP000809789">
    <property type="component" value="Unassembled WGS sequence"/>
</dbReference>
<dbReference type="SUPFAM" id="SSF52540">
    <property type="entry name" value="P-loop containing nucleoside triphosphate hydrolases"/>
    <property type="match status" value="1"/>
</dbReference>
<dbReference type="InterPro" id="IPR027417">
    <property type="entry name" value="P-loop_NTPase"/>
</dbReference>
<evidence type="ECO:0000256" key="4">
    <source>
        <dbReference type="ARBA" id="ARBA00022705"/>
    </source>
</evidence>
<dbReference type="InterPro" id="IPR032705">
    <property type="entry name" value="ORC4_C"/>
</dbReference>
<sequence>MSWQWIRTLLPTNSATDNNTCKEEGTMSVRASKRRKLDAAALPEGSSASAKLAELRRYREIGRGVNGGDSTTEQHEEGAAAAAHRTQTRARNGSASGNGETGAGDQINGEHKSSTTVPKARRSSGKANGEVAMKTGGRKPTRPAVSTEGKRDEGKPDEGAVAGQNGTHGTFGGDIDMQDAPSVTADSKEGSVDLESRRTSGRKRQISRKLEEAQLATTPARSSPAARLRTTQERQTPNGTTGKAKGMPASAPRSGRSSATKKKVLPAEIPESESDTETSAVAEMEKTMPDLAERRMPTKAIGLEGSVDVPTPATVPDPPHLKKTVKKRITAVHSAPIVESDVATPNATKRSTKRPETAPPDLVVAEDEEMPDVVADEGLELEEDQLRKAKTAVLRRLTRKPPSGHEGAYHPLVGLDAEYQKVAGMVEQTVTAGESNSMVLIGARGSGKSALVDNVIREQQVSHASDFHVVRLSGFVHTDDKIAIREIWRQLGREMEIDDDSLVKNYADTLTTLLALLSHPSETGQETQGRMAKSVIIILDEFDLFTHHPRQTLLYNLFDIAQSRKAPIAVLGLTTRFDVAEALEKRVKSRFSHRQTYLPLARTFAVFKSMCQAQLTFSGPSFNTWNTLITTLFTTSNPLSTLLLQTYHTTKSVSSFLTALYLPFASLPTSPMTLASLTAHLDSHLTHAPSLSPPGSLLSLLPSLSTLQLSLLISAARLVIIHDSDTISFPLAYDEYKSLASKARIAASASGALATGQGARVWGVRVARMAWEGLVEKGLVVEDGVGGGRGAGRVDVSLEEIGGVLEGGGVEGVGGGMVRWCREI</sequence>
<comment type="caution">
    <text evidence="9">The sequence shown here is derived from an EMBL/GenBank/DDBJ whole genome shotgun (WGS) entry which is preliminary data.</text>
</comment>
<dbReference type="Pfam" id="PF13191">
    <property type="entry name" value="AAA_16"/>
    <property type="match status" value="1"/>
</dbReference>
<dbReference type="GO" id="GO:0006270">
    <property type="term" value="P:DNA replication initiation"/>
    <property type="evidence" value="ECO:0007669"/>
    <property type="project" value="TreeGrafter"/>
</dbReference>
<dbReference type="Gene3D" id="3.40.50.300">
    <property type="entry name" value="P-loop containing nucleotide triphosphate hydrolases"/>
    <property type="match status" value="1"/>
</dbReference>
<keyword evidence="10" id="KW-1185">Reference proteome</keyword>
<dbReference type="InterPro" id="IPR016527">
    <property type="entry name" value="ORC4"/>
</dbReference>
<feature type="compositionally biased region" description="Low complexity" evidence="7">
    <location>
        <begin position="248"/>
        <end position="258"/>
    </location>
</feature>
<dbReference type="PANTHER" id="PTHR12087">
    <property type="entry name" value="ORIGIN RECOGNITION COMPLEX SUBUNIT 4"/>
    <property type="match status" value="1"/>
</dbReference>
<dbReference type="SMART" id="SM00382">
    <property type="entry name" value="AAA"/>
    <property type="match status" value="1"/>
</dbReference>
<feature type="compositionally biased region" description="Basic and acidic residues" evidence="7">
    <location>
        <begin position="148"/>
        <end position="158"/>
    </location>
</feature>
<dbReference type="GO" id="GO:0005664">
    <property type="term" value="C:nuclear origin of replication recognition complex"/>
    <property type="evidence" value="ECO:0007669"/>
    <property type="project" value="TreeGrafter"/>
</dbReference>
<proteinExistence type="inferred from homology"/>
<dbReference type="PANTHER" id="PTHR12087:SF0">
    <property type="entry name" value="ORIGIN RECOGNITION COMPLEX SUBUNIT 4"/>
    <property type="match status" value="1"/>
</dbReference>
<keyword evidence="4" id="KW-0235">DNA replication</keyword>
<dbReference type="OrthoDB" id="343623at2759"/>